<dbReference type="GO" id="GO:0005096">
    <property type="term" value="F:GTPase activator activity"/>
    <property type="evidence" value="ECO:0007669"/>
    <property type="project" value="TreeGrafter"/>
</dbReference>
<dbReference type="Pfam" id="PF00620">
    <property type="entry name" value="RhoGAP"/>
    <property type="match status" value="1"/>
</dbReference>
<dbReference type="GO" id="GO:0051256">
    <property type="term" value="P:mitotic spindle midzone assembly"/>
    <property type="evidence" value="ECO:0007669"/>
    <property type="project" value="TreeGrafter"/>
</dbReference>
<evidence type="ECO:0000256" key="4">
    <source>
        <dbReference type="SAM" id="MobiDB-lite"/>
    </source>
</evidence>
<name>A0A7E4WAE3_PANRE</name>
<organism evidence="7 8">
    <name type="scientific">Panagrellus redivivus</name>
    <name type="common">Microworm</name>
    <dbReference type="NCBI Taxonomy" id="6233"/>
    <lineage>
        <taxon>Eukaryota</taxon>
        <taxon>Metazoa</taxon>
        <taxon>Ecdysozoa</taxon>
        <taxon>Nematoda</taxon>
        <taxon>Chromadorea</taxon>
        <taxon>Rhabditida</taxon>
        <taxon>Tylenchina</taxon>
        <taxon>Panagrolaimomorpha</taxon>
        <taxon>Panagrolaimoidea</taxon>
        <taxon>Panagrolaimidae</taxon>
        <taxon>Panagrellus</taxon>
    </lineage>
</organism>
<dbReference type="WBParaSite" id="Pan_g8868.t1">
    <property type="protein sequence ID" value="Pan_g8868.t1"/>
    <property type="gene ID" value="Pan_g8868"/>
</dbReference>
<evidence type="ECO:0000256" key="3">
    <source>
        <dbReference type="SAM" id="Coils"/>
    </source>
</evidence>
<feature type="region of interest" description="Disordered" evidence="4">
    <location>
        <begin position="213"/>
        <end position="246"/>
    </location>
</feature>
<feature type="region of interest" description="Disordered" evidence="4">
    <location>
        <begin position="296"/>
        <end position="316"/>
    </location>
</feature>
<evidence type="ECO:0000259" key="6">
    <source>
        <dbReference type="PROSITE" id="PS50238"/>
    </source>
</evidence>
<dbReference type="Gene3D" id="3.30.60.20">
    <property type="match status" value="1"/>
</dbReference>
<evidence type="ECO:0000259" key="5">
    <source>
        <dbReference type="PROSITE" id="PS50081"/>
    </source>
</evidence>
<reference evidence="8" key="2">
    <citation type="submission" date="2020-10" db="UniProtKB">
        <authorList>
            <consortium name="WormBaseParasite"/>
        </authorList>
    </citation>
    <scope>IDENTIFICATION</scope>
</reference>
<proteinExistence type="predicted"/>
<dbReference type="PROSITE" id="PS50238">
    <property type="entry name" value="RHOGAP"/>
    <property type="match status" value="1"/>
</dbReference>
<feature type="coiled-coil region" evidence="3">
    <location>
        <begin position="61"/>
        <end position="88"/>
    </location>
</feature>
<dbReference type="GO" id="GO:0005634">
    <property type="term" value="C:nucleus"/>
    <property type="evidence" value="ECO:0007669"/>
    <property type="project" value="TreeGrafter"/>
</dbReference>
<dbReference type="InterPro" id="IPR046349">
    <property type="entry name" value="C1-like_sf"/>
</dbReference>
<feature type="region of interest" description="Disordered" evidence="4">
    <location>
        <begin position="140"/>
        <end position="168"/>
    </location>
</feature>
<protein>
    <submittedName>
        <fullName evidence="8">Rho-GAP domain-containing protein</fullName>
    </submittedName>
</protein>
<evidence type="ECO:0000313" key="8">
    <source>
        <dbReference type="WBParaSite" id="Pan_g8868.t1"/>
    </source>
</evidence>
<dbReference type="GO" id="GO:0051233">
    <property type="term" value="C:spindle midzone"/>
    <property type="evidence" value="ECO:0007669"/>
    <property type="project" value="TreeGrafter"/>
</dbReference>
<feature type="domain" description="Phorbol-ester/DAG-type" evidence="5">
    <location>
        <begin position="325"/>
        <end position="372"/>
    </location>
</feature>
<feature type="compositionally biased region" description="Low complexity" evidence="4">
    <location>
        <begin position="153"/>
        <end position="168"/>
    </location>
</feature>
<evidence type="ECO:0000313" key="7">
    <source>
        <dbReference type="Proteomes" id="UP000492821"/>
    </source>
</evidence>
<dbReference type="InterPro" id="IPR000198">
    <property type="entry name" value="RhoGAP_dom"/>
</dbReference>
<dbReference type="InterPro" id="IPR002219">
    <property type="entry name" value="PKC_DAG/PE"/>
</dbReference>
<keyword evidence="7" id="KW-1185">Reference proteome</keyword>
<dbReference type="GO" id="GO:0030496">
    <property type="term" value="C:midbody"/>
    <property type="evidence" value="ECO:0007669"/>
    <property type="project" value="TreeGrafter"/>
</dbReference>
<keyword evidence="3" id="KW-0175">Coiled coil</keyword>
<feature type="compositionally biased region" description="Polar residues" evidence="4">
    <location>
        <begin position="302"/>
        <end position="316"/>
    </location>
</feature>
<evidence type="ECO:0000256" key="1">
    <source>
        <dbReference type="ARBA" id="ARBA00022723"/>
    </source>
</evidence>
<feature type="domain" description="Rho-GAP" evidence="6">
    <location>
        <begin position="387"/>
        <end position="573"/>
    </location>
</feature>
<dbReference type="GO" id="GO:0000281">
    <property type="term" value="P:mitotic cytokinesis"/>
    <property type="evidence" value="ECO:0007669"/>
    <property type="project" value="TreeGrafter"/>
</dbReference>
<evidence type="ECO:0000256" key="2">
    <source>
        <dbReference type="ARBA" id="ARBA00022833"/>
    </source>
</evidence>
<dbReference type="Proteomes" id="UP000492821">
    <property type="component" value="Unassembled WGS sequence"/>
</dbReference>
<dbReference type="InterPro" id="IPR008936">
    <property type="entry name" value="Rho_GTPase_activation_prot"/>
</dbReference>
<dbReference type="AlphaFoldDB" id="A0A7E4WAE3"/>
<dbReference type="SUPFAM" id="SSF57889">
    <property type="entry name" value="Cysteine-rich domain"/>
    <property type="match status" value="1"/>
</dbReference>
<dbReference type="SMART" id="SM00324">
    <property type="entry name" value="RhoGAP"/>
    <property type="match status" value="1"/>
</dbReference>
<keyword evidence="1" id="KW-0479">Metal-binding</keyword>
<sequence length="658" mass="73604">MAPKHRNVKACSAPSIKAASRYLDNWSHYRSLSDSKVQENLMLLGSMDDVRRKWLKTQSENSTLHDQVRQLESRNNALSSENSEIKNRLLHCQNELAALVNTTSNQKNELAEWRKKFEIVRAALKDDAVAAEELGKIFGSDNNNGSRLLGDMNHSNTTGSSHNNNYNNFRLRSRLEPILDDEKENSGSETLSDIDYDKTAESLDEMYEHVSFRRGSKRRSVSVAPDIKYSTEGPTDVVEPSEKKPRNERNELITHTTIKVDMTGQTKPTATVRISGKMNRSSSESDIRARMRPTVPRGGAIASSSTDLRSPNPSWTNGKPIECRTHRVTDVRPLTGSCVVCRKYFVGTPALRCLLCQIDFHRQCQHRTPMPCIPKVNTPKPGSKNRATLKQYCPQNHPMVPPILIRCVLALEKQHLDYEGIYRIPGSASEIEKLYTDLLNNKTNSLQLTGPDVITSCIKKFLRELRDSLLPASSYQDFISAIALDKTPQDMIDCVLDLPAPNRDTLAFFMRHLQKVATHSAINKMPQDNLARVLGPTIVGYAFVVNSASGVDNVSLDQYKIVKGLLKLPAEFWDRIIMCNMSAILAEEARSPGSQSQYLTMTPSRPVPNRAFGTPRNVMDTPKSILGRHENGGAVDSSPLIQPISLPGRRKVQLSNLC</sequence>
<keyword evidence="2" id="KW-0862">Zinc</keyword>
<dbReference type="GO" id="GO:0032154">
    <property type="term" value="C:cleavage furrow"/>
    <property type="evidence" value="ECO:0007669"/>
    <property type="project" value="TreeGrafter"/>
</dbReference>
<dbReference type="SUPFAM" id="SSF48350">
    <property type="entry name" value="GTPase activation domain, GAP"/>
    <property type="match status" value="1"/>
</dbReference>
<accession>A0A7E4WAE3</accession>
<dbReference type="PROSITE" id="PS50081">
    <property type="entry name" value="ZF_DAG_PE_2"/>
    <property type="match status" value="1"/>
</dbReference>
<dbReference type="GO" id="GO:0046872">
    <property type="term" value="F:metal ion binding"/>
    <property type="evidence" value="ECO:0007669"/>
    <property type="project" value="UniProtKB-KW"/>
</dbReference>
<dbReference type="GO" id="GO:0097149">
    <property type="term" value="C:centralspindlin complex"/>
    <property type="evidence" value="ECO:0007669"/>
    <property type="project" value="TreeGrafter"/>
</dbReference>
<dbReference type="PANTHER" id="PTHR46199">
    <property type="entry name" value="RAC GTPASE-ACTIVATING PROTEIN 1"/>
    <property type="match status" value="1"/>
</dbReference>
<dbReference type="PROSITE" id="PS00479">
    <property type="entry name" value="ZF_DAG_PE_1"/>
    <property type="match status" value="1"/>
</dbReference>
<dbReference type="SMART" id="SM00109">
    <property type="entry name" value="C1"/>
    <property type="match status" value="1"/>
</dbReference>
<dbReference type="Gene3D" id="1.10.555.10">
    <property type="entry name" value="Rho GTPase activation protein"/>
    <property type="match status" value="1"/>
</dbReference>
<dbReference type="GO" id="GO:0007266">
    <property type="term" value="P:Rho protein signal transduction"/>
    <property type="evidence" value="ECO:0007669"/>
    <property type="project" value="TreeGrafter"/>
</dbReference>
<reference evidence="7" key="1">
    <citation type="journal article" date="2013" name="Genetics">
        <title>The draft genome and transcriptome of Panagrellus redivivus are shaped by the harsh demands of a free-living lifestyle.</title>
        <authorList>
            <person name="Srinivasan J."/>
            <person name="Dillman A.R."/>
            <person name="Macchietto M.G."/>
            <person name="Heikkinen L."/>
            <person name="Lakso M."/>
            <person name="Fracchia K.M."/>
            <person name="Antoshechkin I."/>
            <person name="Mortazavi A."/>
            <person name="Wong G."/>
            <person name="Sternberg P.W."/>
        </authorList>
    </citation>
    <scope>NUCLEOTIDE SEQUENCE [LARGE SCALE GENOMIC DNA]</scope>
    <source>
        <strain evidence="7">MT8872</strain>
    </source>
</reference>
<dbReference type="PANTHER" id="PTHR46199:SF3">
    <property type="entry name" value="RAC GTPASE-ACTIVATING PROTEIN 1"/>
    <property type="match status" value="1"/>
</dbReference>
<feature type="region of interest" description="Disordered" evidence="4">
    <location>
        <begin position="595"/>
        <end position="618"/>
    </location>
</feature>